<sequence>MNASWRGKWRKTMMTGLAAVMVWGGALAGGGPAAADGPSVTLNASTGALNFTYGTATLAKGSGTALTGIRHRTLGGGNGLWNDTAVSAATVKKGHTTYAQTWGSGQSLAELETTVAAKYDGTLTVSQNADTQTGGISGVQWGLVVPDTYDLILPVLGGIRLTAESPDAAYGFQQFDYPNIWEAQMFIIQGSGGGMLVHGDDDARFFKSLHVKHENGNFYVGVETYAPAPFAQVRKAVSTGWRLKAYTGDWVNGATLYRTWADKKFDLSKLSKLQPAWAKDVQFTVLTDLEDAQTLNTLAQEVEPSQTLLVVPGWREDPYDVDFPDYTPKADIAAKIQAAQALGFKVMLYVNIFGVDPNNPAFASMQPYQVKDPFSLQPVFSEYTAGSSHIKFAQINPASQAWRTLFVGKMAQLVQSLHPDGIHLDQSLLMYNDANGTIDGRNMLQGNIALHRELREQLPANVALGGESLNEITTRYESFAQRHAYGIFAQTGTWDDSKIDQVVPASSAIFAPYTTIYGHPDHANPLTEDYFIAWHKVVQNRLGAVPMLTRPTYAQVANPSPLMAQLFAEARWYQDNKPQLDFGQWDANALFAFKTASGKSAKYERDAYGEKLTAYGAGSSGGDVGVLRYLYGSDSVTLPGRIPGWYLYDSAKLFGLNPAKTYLYLDLPRDQTAFHIDGMPADVAMKSVAVHTNHTVLSLQDQQQPGAVDFMNYAGPIRAGEKLADGTVHQTAAAFSSIGGFSYSFAQGGTVQHWGDRILAHPPYSGTWQGGHTWLEFDVTLPADRTPTFETGVQLGSEVNVASSDGVTFKVYAWEKAAPAATRPVLSKEQFSHSATPTPVSLDLSSFKGKEVTVRMETHPGTTVDNDSAVWVAPHIALAQAGAARSVDLTLVSPRPLASVASASGLATYTSLGANRYKVTAPATDQVYLIYSTGGAVTLPLSLSAQPLDSSLQFEDGTTAPPQDPFGGKVGTGTVLGVQKQGLDAHPPQHGQTRVEYVVTLPAGGAKLTGFAGIKDGAEDSQGVGFRVAVNGSELWSDDLQPGGAWTPFSVSLSAYAGKTVVITLITDSLGDYGYDWAFWGEPKLQALP</sequence>
<comment type="caution">
    <text evidence="3">The sequence shown here is derived from an EMBL/GenBank/DDBJ whole genome shotgun (WGS) entry which is preliminary data.</text>
</comment>
<evidence type="ECO:0000313" key="4">
    <source>
        <dbReference type="Proteomes" id="UP001153404"/>
    </source>
</evidence>
<feature type="domain" description="DUF6259" evidence="2">
    <location>
        <begin position="244"/>
        <end position="518"/>
    </location>
</feature>
<accession>A0A9X4QSA8</accession>
<dbReference type="Gene3D" id="3.20.20.80">
    <property type="entry name" value="Glycosidases"/>
    <property type="match status" value="1"/>
</dbReference>
<keyword evidence="1" id="KW-0732">Signal</keyword>
<dbReference type="Pfam" id="PF19773">
    <property type="entry name" value="DUF6259"/>
    <property type="match status" value="1"/>
</dbReference>
<evidence type="ECO:0000259" key="2">
    <source>
        <dbReference type="Pfam" id="PF19773"/>
    </source>
</evidence>
<evidence type="ECO:0000256" key="1">
    <source>
        <dbReference type="SAM" id="SignalP"/>
    </source>
</evidence>
<dbReference type="EMBL" id="JAPDIA010000003">
    <property type="protein sequence ID" value="MDG0809906.1"/>
    <property type="molecule type" value="Genomic_DNA"/>
</dbReference>
<dbReference type="Proteomes" id="UP001153404">
    <property type="component" value="Unassembled WGS sequence"/>
</dbReference>
<name>A0A9X4QSA8_9BACL</name>
<dbReference type="SUPFAM" id="SSF49785">
    <property type="entry name" value="Galactose-binding domain-like"/>
    <property type="match status" value="1"/>
</dbReference>
<reference evidence="3" key="1">
    <citation type="submission" date="2022-10" db="EMBL/GenBank/DDBJ databases">
        <title>Comparative genomic analysis of Cohnella hashimotonis sp. nov., isolated from the International Space Station.</title>
        <authorList>
            <person name="Simpson A."/>
            <person name="Venkateswaran K."/>
        </authorList>
    </citation>
    <scope>NUCLEOTIDE SEQUENCE</scope>
    <source>
        <strain evidence="3">DSM 28161</strain>
    </source>
</reference>
<dbReference type="InterPro" id="IPR046226">
    <property type="entry name" value="DUF6259"/>
</dbReference>
<keyword evidence="4" id="KW-1185">Reference proteome</keyword>
<dbReference type="InterPro" id="IPR038637">
    <property type="entry name" value="NPCBM_sf"/>
</dbReference>
<dbReference type="SUPFAM" id="SSF51445">
    <property type="entry name" value="(Trans)glycosidases"/>
    <property type="match status" value="1"/>
</dbReference>
<gene>
    <name evidence="3" type="ORF">OMP40_11570</name>
</gene>
<organism evidence="3 4">
    <name type="scientific">Cohnella rhizosphaerae</name>
    <dbReference type="NCBI Taxonomy" id="1457232"/>
    <lineage>
        <taxon>Bacteria</taxon>
        <taxon>Bacillati</taxon>
        <taxon>Bacillota</taxon>
        <taxon>Bacilli</taxon>
        <taxon>Bacillales</taxon>
        <taxon>Paenibacillaceae</taxon>
        <taxon>Cohnella</taxon>
    </lineage>
</organism>
<feature type="chain" id="PRO_5040862950" evidence="1">
    <location>
        <begin position="29"/>
        <end position="1089"/>
    </location>
</feature>
<dbReference type="RefSeq" id="WP_277531449.1">
    <property type="nucleotide sequence ID" value="NZ_JAPDIA010000003.1"/>
</dbReference>
<protein>
    <submittedName>
        <fullName evidence="3">DUF6259 domain-containing protein</fullName>
    </submittedName>
</protein>
<feature type="signal peptide" evidence="1">
    <location>
        <begin position="1"/>
        <end position="28"/>
    </location>
</feature>
<dbReference type="InterPro" id="IPR008979">
    <property type="entry name" value="Galactose-bd-like_sf"/>
</dbReference>
<dbReference type="AlphaFoldDB" id="A0A9X4QSA8"/>
<evidence type="ECO:0000313" key="3">
    <source>
        <dbReference type="EMBL" id="MDG0809906.1"/>
    </source>
</evidence>
<proteinExistence type="predicted"/>
<dbReference type="Gene3D" id="2.60.120.1060">
    <property type="entry name" value="NPCBM/NEW2 domain"/>
    <property type="match status" value="1"/>
</dbReference>
<dbReference type="InterPro" id="IPR017853">
    <property type="entry name" value="GH"/>
</dbReference>